<evidence type="ECO:0000259" key="2">
    <source>
        <dbReference type="Pfam" id="PF03629"/>
    </source>
</evidence>
<dbReference type="Gene3D" id="3.40.50.1110">
    <property type="entry name" value="SGNH hydrolase"/>
    <property type="match status" value="1"/>
</dbReference>
<keyword evidence="4" id="KW-1185">Reference proteome</keyword>
<keyword evidence="1" id="KW-0378">Hydrolase</keyword>
<dbReference type="SUPFAM" id="SSF52266">
    <property type="entry name" value="SGNH hydrolase"/>
    <property type="match status" value="1"/>
</dbReference>
<dbReference type="GO" id="GO:0016787">
    <property type="term" value="F:hydrolase activity"/>
    <property type="evidence" value="ECO:0007669"/>
    <property type="project" value="UniProtKB-KW"/>
</dbReference>
<feature type="domain" description="Sialate O-acetylesterase" evidence="2">
    <location>
        <begin position="64"/>
        <end position="205"/>
    </location>
</feature>
<dbReference type="InterPro" id="IPR005181">
    <property type="entry name" value="SASA"/>
</dbReference>
<dbReference type="InterPro" id="IPR052940">
    <property type="entry name" value="Carb_Esterase_6"/>
</dbReference>
<dbReference type="EMBL" id="BDSP01000199">
    <property type="protein sequence ID" value="GAX23289.1"/>
    <property type="molecule type" value="Genomic_DNA"/>
</dbReference>
<evidence type="ECO:0000313" key="4">
    <source>
        <dbReference type="Proteomes" id="UP000198406"/>
    </source>
</evidence>
<dbReference type="Proteomes" id="UP000198406">
    <property type="component" value="Unassembled WGS sequence"/>
</dbReference>
<dbReference type="PANTHER" id="PTHR31988">
    <property type="entry name" value="ESTERASE, PUTATIVE (DUF303)-RELATED"/>
    <property type="match status" value="1"/>
</dbReference>
<protein>
    <recommendedName>
        <fullName evidence="2">Sialate O-acetylesterase domain-containing protein</fullName>
    </recommendedName>
</protein>
<dbReference type="OrthoDB" id="43075at2759"/>
<evidence type="ECO:0000256" key="1">
    <source>
        <dbReference type="ARBA" id="ARBA00022801"/>
    </source>
</evidence>
<organism evidence="3 4">
    <name type="scientific">Fistulifera solaris</name>
    <name type="common">Oleaginous diatom</name>
    <dbReference type="NCBI Taxonomy" id="1519565"/>
    <lineage>
        <taxon>Eukaryota</taxon>
        <taxon>Sar</taxon>
        <taxon>Stramenopiles</taxon>
        <taxon>Ochrophyta</taxon>
        <taxon>Bacillariophyta</taxon>
        <taxon>Bacillariophyceae</taxon>
        <taxon>Bacillariophycidae</taxon>
        <taxon>Naviculales</taxon>
        <taxon>Naviculaceae</taxon>
        <taxon>Fistulifera</taxon>
    </lineage>
</organism>
<name>A0A1Z5KAJ9_FISSO</name>
<dbReference type="InterPro" id="IPR036514">
    <property type="entry name" value="SGNH_hydro_sf"/>
</dbReference>
<comment type="caution">
    <text evidence="3">The sequence shown here is derived from an EMBL/GenBank/DDBJ whole genome shotgun (WGS) entry which is preliminary data.</text>
</comment>
<reference evidence="3 4" key="1">
    <citation type="journal article" date="2015" name="Plant Cell">
        <title>Oil accumulation by the oleaginous diatom Fistulifera solaris as revealed by the genome and transcriptome.</title>
        <authorList>
            <person name="Tanaka T."/>
            <person name="Maeda Y."/>
            <person name="Veluchamy A."/>
            <person name="Tanaka M."/>
            <person name="Abida H."/>
            <person name="Marechal E."/>
            <person name="Bowler C."/>
            <person name="Muto M."/>
            <person name="Sunaga Y."/>
            <person name="Tanaka M."/>
            <person name="Yoshino T."/>
            <person name="Taniguchi T."/>
            <person name="Fukuda Y."/>
            <person name="Nemoto M."/>
            <person name="Matsumoto M."/>
            <person name="Wong P.S."/>
            <person name="Aburatani S."/>
            <person name="Fujibuchi W."/>
        </authorList>
    </citation>
    <scope>NUCLEOTIDE SEQUENCE [LARGE SCALE GENOMIC DNA]</scope>
    <source>
        <strain evidence="3 4">JPCC DA0580</strain>
    </source>
</reference>
<dbReference type="Pfam" id="PF03629">
    <property type="entry name" value="SASA"/>
    <property type="match status" value="1"/>
</dbReference>
<dbReference type="PANTHER" id="PTHR31988:SF19">
    <property type="entry name" value="9-O-ACETYL-N-ACETYLNEURAMINIC ACID DEACETYLASE-RELATED"/>
    <property type="match status" value="1"/>
</dbReference>
<dbReference type="InParanoid" id="A0A1Z5KAJ9"/>
<sequence length="315" mass="36000">MVGMASEEHLRKLIEGTSDGDECPCDYQTLWNGSDFRERDDVFMQFEDRRGKLRAAYYGAVKGRSHHFGPEVGFGWTVGDALHNETIIMIKSAFGGRSLAVDFRPPSAGEGNYSNVLPSHYGWEYRQMVTDFNDALQNLSSIYPDYDKEAGYELAGFVWFQGWNDMLNEDTTHEYSSNLAHFIRDVRLEFKSPLMPFVVGELGMHGLHPEGKSAPRVFYFRGAQRNTTLLPEFRNNTLFVPTASYMKFNVTTYNGGYHYNGRADTYYRIGQAMGRGMLQLSKTTKTTAVTEQHSLHEWWKLRQNRVACDLPAVTE</sequence>
<proteinExistence type="predicted"/>
<gene>
    <name evidence="3" type="ORF">FisN_21Hh025</name>
</gene>
<evidence type="ECO:0000313" key="3">
    <source>
        <dbReference type="EMBL" id="GAX23289.1"/>
    </source>
</evidence>
<dbReference type="AlphaFoldDB" id="A0A1Z5KAJ9"/>
<accession>A0A1Z5KAJ9</accession>